<evidence type="ECO:0000256" key="8">
    <source>
        <dbReference type="ARBA" id="ARBA00022777"/>
    </source>
</evidence>
<comment type="subcellular location">
    <subcellularLocation>
        <location evidence="1">Cell membrane</location>
        <topology evidence="1">Multi-pass membrane protein</topology>
    </subcellularLocation>
</comment>
<dbReference type="PANTHER" id="PTHR34299:SF1">
    <property type="entry name" value="DIACYLGLYCEROL KINASE"/>
    <property type="match status" value="1"/>
</dbReference>
<keyword evidence="8 16" id="KW-0418">Kinase</keyword>
<comment type="caution">
    <text evidence="16">The sequence shown here is derived from an EMBL/GenBank/DDBJ whole genome shotgun (WGS) entry which is preliminary data.</text>
</comment>
<dbReference type="InterPro" id="IPR033717">
    <property type="entry name" value="UDPK"/>
</dbReference>
<evidence type="ECO:0000256" key="12">
    <source>
        <dbReference type="ARBA" id="ARBA00023136"/>
    </source>
</evidence>
<evidence type="ECO:0000256" key="3">
    <source>
        <dbReference type="ARBA" id="ARBA00022475"/>
    </source>
</evidence>
<evidence type="ECO:0000256" key="13">
    <source>
        <dbReference type="ARBA" id="ARBA00023209"/>
    </source>
</evidence>
<keyword evidence="11" id="KW-0443">Lipid metabolism</keyword>
<keyword evidence="4" id="KW-0444">Lipid biosynthesis</keyword>
<dbReference type="InterPro" id="IPR000829">
    <property type="entry name" value="DAGK"/>
</dbReference>
<evidence type="ECO:0000256" key="6">
    <source>
        <dbReference type="ARBA" id="ARBA00022692"/>
    </source>
</evidence>
<name>A0ABW3I2A8_9FLAO</name>
<dbReference type="GO" id="GO:0016301">
    <property type="term" value="F:kinase activity"/>
    <property type="evidence" value="ECO:0007669"/>
    <property type="project" value="UniProtKB-KW"/>
</dbReference>
<evidence type="ECO:0000256" key="14">
    <source>
        <dbReference type="ARBA" id="ARBA00023264"/>
    </source>
</evidence>
<reference evidence="17" key="1">
    <citation type="journal article" date="2019" name="Int. J. Syst. Evol. Microbiol.">
        <title>The Global Catalogue of Microorganisms (GCM) 10K type strain sequencing project: providing services to taxonomists for standard genome sequencing and annotation.</title>
        <authorList>
            <consortium name="The Broad Institute Genomics Platform"/>
            <consortium name="The Broad Institute Genome Sequencing Center for Infectious Disease"/>
            <person name="Wu L."/>
            <person name="Ma J."/>
        </authorList>
    </citation>
    <scope>NUCLEOTIDE SEQUENCE [LARGE SCALE GENOMIC DNA]</scope>
    <source>
        <strain evidence="17">CCUG 62114</strain>
    </source>
</reference>
<evidence type="ECO:0000256" key="4">
    <source>
        <dbReference type="ARBA" id="ARBA00022516"/>
    </source>
</evidence>
<evidence type="ECO:0000256" key="10">
    <source>
        <dbReference type="ARBA" id="ARBA00022989"/>
    </source>
</evidence>
<proteinExistence type="inferred from homology"/>
<keyword evidence="5" id="KW-0808">Transferase</keyword>
<keyword evidence="9" id="KW-0067">ATP-binding</keyword>
<evidence type="ECO:0000256" key="1">
    <source>
        <dbReference type="ARBA" id="ARBA00004651"/>
    </source>
</evidence>
<sequence>MQQPKESFFINRLKGAGYALKGALILIKTEASIQVQFSIGLLLIIAGFYFEISTTEWILQIFAIGMVMSIEGLNTAVEEIADFIHPDFHHKIGLIKDIAAGAVFFAAAAASIIGLLIYIPKIF</sequence>
<dbReference type="PANTHER" id="PTHR34299">
    <property type="entry name" value="DIACYLGLYCEROL KINASE"/>
    <property type="match status" value="1"/>
</dbReference>
<organism evidence="16 17">
    <name type="scientific">Pseudofulvibacter geojedonensis</name>
    <dbReference type="NCBI Taxonomy" id="1123758"/>
    <lineage>
        <taxon>Bacteria</taxon>
        <taxon>Pseudomonadati</taxon>
        <taxon>Bacteroidota</taxon>
        <taxon>Flavobacteriia</taxon>
        <taxon>Flavobacteriales</taxon>
        <taxon>Flavobacteriaceae</taxon>
        <taxon>Pseudofulvibacter</taxon>
    </lineage>
</organism>
<protein>
    <submittedName>
        <fullName evidence="16">Diacylglycerol kinase</fullName>
    </submittedName>
</protein>
<evidence type="ECO:0000313" key="16">
    <source>
        <dbReference type="EMBL" id="MFD0963866.1"/>
    </source>
</evidence>
<keyword evidence="6 15" id="KW-0812">Transmembrane</keyword>
<evidence type="ECO:0000313" key="17">
    <source>
        <dbReference type="Proteomes" id="UP001596997"/>
    </source>
</evidence>
<keyword evidence="3" id="KW-1003">Cell membrane</keyword>
<evidence type="ECO:0000256" key="2">
    <source>
        <dbReference type="ARBA" id="ARBA00005967"/>
    </source>
</evidence>
<keyword evidence="12 15" id="KW-0472">Membrane</keyword>
<evidence type="ECO:0000256" key="15">
    <source>
        <dbReference type="SAM" id="Phobius"/>
    </source>
</evidence>
<keyword evidence="17" id="KW-1185">Reference proteome</keyword>
<dbReference type="InterPro" id="IPR036945">
    <property type="entry name" value="DAGK_sf"/>
</dbReference>
<feature type="transmembrane region" description="Helical" evidence="15">
    <location>
        <begin position="31"/>
        <end position="51"/>
    </location>
</feature>
<dbReference type="EMBL" id="JBHTJM010000008">
    <property type="protein sequence ID" value="MFD0963866.1"/>
    <property type="molecule type" value="Genomic_DNA"/>
</dbReference>
<evidence type="ECO:0000256" key="7">
    <source>
        <dbReference type="ARBA" id="ARBA00022741"/>
    </source>
</evidence>
<dbReference type="Gene3D" id="1.10.287.3610">
    <property type="match status" value="1"/>
</dbReference>
<dbReference type="Pfam" id="PF01219">
    <property type="entry name" value="DAGK_prokar"/>
    <property type="match status" value="1"/>
</dbReference>
<keyword evidence="14" id="KW-1208">Phospholipid metabolism</keyword>
<evidence type="ECO:0000256" key="5">
    <source>
        <dbReference type="ARBA" id="ARBA00022679"/>
    </source>
</evidence>
<accession>A0ABW3I2A8</accession>
<comment type="similarity">
    <text evidence="2">Belongs to the bacterial diacylglycerol kinase family.</text>
</comment>
<evidence type="ECO:0000256" key="9">
    <source>
        <dbReference type="ARBA" id="ARBA00022840"/>
    </source>
</evidence>
<dbReference type="CDD" id="cd14265">
    <property type="entry name" value="UDPK_IM_like"/>
    <property type="match status" value="1"/>
</dbReference>
<keyword evidence="13" id="KW-0594">Phospholipid biosynthesis</keyword>
<evidence type="ECO:0000256" key="11">
    <source>
        <dbReference type="ARBA" id="ARBA00023098"/>
    </source>
</evidence>
<keyword evidence="7" id="KW-0547">Nucleotide-binding</keyword>
<keyword evidence="10 15" id="KW-1133">Transmembrane helix</keyword>
<feature type="transmembrane region" description="Helical" evidence="15">
    <location>
        <begin position="98"/>
        <end position="119"/>
    </location>
</feature>
<gene>
    <name evidence="16" type="ORF">ACFQ1O_07595</name>
</gene>
<dbReference type="RefSeq" id="WP_377715020.1">
    <property type="nucleotide sequence ID" value="NZ_JBHTJM010000008.1"/>
</dbReference>
<dbReference type="Proteomes" id="UP001596997">
    <property type="component" value="Unassembled WGS sequence"/>
</dbReference>